<dbReference type="EMBL" id="JABCUV010000013">
    <property type="protein sequence ID" value="NMW93947.1"/>
    <property type="molecule type" value="Genomic_DNA"/>
</dbReference>
<comment type="caution">
    <text evidence="1">The sequence shown here is derived from an EMBL/GenBank/DDBJ whole genome shotgun (WGS) entry which is preliminary data.</text>
</comment>
<evidence type="ECO:0000313" key="4">
    <source>
        <dbReference type="Proteomes" id="UP000582487"/>
    </source>
</evidence>
<dbReference type="EMBL" id="JABCUR010000005">
    <property type="protein sequence ID" value="NMW65222.1"/>
    <property type="molecule type" value="Genomic_DNA"/>
</dbReference>
<evidence type="ECO:0000313" key="3">
    <source>
        <dbReference type="Proteomes" id="UP000578252"/>
    </source>
</evidence>
<dbReference type="OrthoDB" id="9554367at2"/>
<dbReference type="AlphaFoldDB" id="A0A7Y0Y4K6"/>
<gene>
    <name evidence="2" type="ORF">HHJ74_09680</name>
    <name evidence="1" type="ORF">HHJ78_06700</name>
</gene>
<organism evidence="1 3">
    <name type="scientific">Mobiluncus mulieris</name>
    <dbReference type="NCBI Taxonomy" id="2052"/>
    <lineage>
        <taxon>Bacteria</taxon>
        <taxon>Bacillati</taxon>
        <taxon>Actinomycetota</taxon>
        <taxon>Actinomycetes</taxon>
        <taxon>Actinomycetales</taxon>
        <taxon>Actinomycetaceae</taxon>
        <taxon>Mobiluncus</taxon>
    </lineage>
</organism>
<dbReference type="Proteomes" id="UP000578252">
    <property type="component" value="Unassembled WGS sequence"/>
</dbReference>
<evidence type="ECO:0000313" key="2">
    <source>
        <dbReference type="EMBL" id="NMW93947.1"/>
    </source>
</evidence>
<sequence length="60" mass="6938">MYYAIHSFDWARTGSYITITDRYDFGKGDLHSIEGVAIRIMYKAQQAGVLVPYYVSITRQ</sequence>
<name>A0A7Y0Y4K6_9ACTO</name>
<protein>
    <submittedName>
        <fullName evidence="1">Alkyl hydroperoxide reductase</fullName>
    </submittedName>
</protein>
<reference evidence="3 4" key="1">
    <citation type="submission" date="2020-04" db="EMBL/GenBank/DDBJ databases">
        <title>Antimicrobial susceptibility and clonality of vaginal-derived multi-drug resistant Mobiluncus isolates in China.</title>
        <authorList>
            <person name="Zhang X."/>
        </authorList>
    </citation>
    <scope>NUCLEOTIDE SEQUENCE [LARGE SCALE GENOMIC DNA]</scope>
    <source>
        <strain evidence="1 3">13</strain>
        <strain evidence="2 4">7</strain>
    </source>
</reference>
<proteinExistence type="predicted"/>
<evidence type="ECO:0000313" key="1">
    <source>
        <dbReference type="EMBL" id="NMW65222.1"/>
    </source>
</evidence>
<accession>A0A7Y0Y4K6</accession>
<dbReference type="Proteomes" id="UP000582487">
    <property type="component" value="Unassembled WGS sequence"/>
</dbReference>